<dbReference type="InParanoid" id="E0VXU3"/>
<accession>E0VXU3</accession>
<sequence>MPQENCVLKCYSCETFQVHIVKKSKKWECKICGAKQSLQHVYGKGSGKDCRVHVMKLNELRIQKNDYNDIQNIELQSSSEEFTAPQINNGSEKKITKSKWAEYLDENELTDDDDELFHDNNTTNKLCHNNINKTSDVKKEKLNIFDTFDKNKLNDNDNELKNNAYRINDLNCTISKNDETENLMDAEKNSDFFTDFIHECNKKRQSDEQLNGGKIKKIKNFNEKSEIEKNIFKFDSNDLDDIINISF</sequence>
<dbReference type="eggNOG" id="ENOG502S8YD">
    <property type="taxonomic scope" value="Eukaryota"/>
</dbReference>
<dbReference type="PANTHER" id="PTHR15863">
    <property type="entry name" value="MRN COMPLEX-INTERACTING PROTEIN"/>
    <property type="match status" value="1"/>
</dbReference>
<dbReference type="EMBL" id="AAZO01006133">
    <property type="status" value="NOT_ANNOTATED_CDS"/>
    <property type="molecule type" value="Genomic_DNA"/>
</dbReference>
<reference evidence="2" key="2">
    <citation type="submission" date="2007-04" db="EMBL/GenBank/DDBJ databases">
        <title>The genome of the human body louse.</title>
        <authorList>
            <consortium name="The Human Body Louse Genome Consortium"/>
            <person name="Kirkness E."/>
            <person name="Walenz B."/>
            <person name="Hass B."/>
            <person name="Bruggner R."/>
            <person name="Strausberg R."/>
        </authorList>
    </citation>
    <scope>NUCLEOTIDE SEQUENCE</scope>
    <source>
        <strain evidence="2">USDA</strain>
    </source>
</reference>
<evidence type="ECO:0000313" key="4">
    <source>
        <dbReference type="Proteomes" id="UP000009046"/>
    </source>
</evidence>
<proteinExistence type="predicted"/>
<dbReference type="OrthoDB" id="5960226at2759"/>
<organism>
    <name type="scientific">Pediculus humanus subsp. corporis</name>
    <name type="common">Body louse</name>
    <dbReference type="NCBI Taxonomy" id="121224"/>
    <lineage>
        <taxon>Eukaryota</taxon>
        <taxon>Metazoa</taxon>
        <taxon>Ecdysozoa</taxon>
        <taxon>Arthropoda</taxon>
        <taxon>Hexapoda</taxon>
        <taxon>Insecta</taxon>
        <taxon>Pterygota</taxon>
        <taxon>Neoptera</taxon>
        <taxon>Paraneoptera</taxon>
        <taxon>Psocodea</taxon>
        <taxon>Troctomorpha</taxon>
        <taxon>Phthiraptera</taxon>
        <taxon>Anoplura</taxon>
        <taxon>Pediculidae</taxon>
        <taxon>Pediculus</taxon>
    </lineage>
</organism>
<evidence type="ECO:0000259" key="1">
    <source>
        <dbReference type="Pfam" id="PF15749"/>
    </source>
</evidence>
<dbReference type="VEuPathDB" id="VectorBase:PHUM504350"/>
<dbReference type="HOGENOM" id="CLU_931472_0_0_1"/>
<dbReference type="InterPro" id="IPR049472">
    <property type="entry name" value="MRNIP_N"/>
</dbReference>
<dbReference type="EnsemblMetazoa" id="PHUM504350-RA">
    <property type="protein sequence ID" value="PHUM504350-PA"/>
    <property type="gene ID" value="PHUM504350"/>
</dbReference>
<evidence type="ECO:0000313" key="3">
    <source>
        <dbReference type="EnsemblMetazoa" id="PHUM504350-PA"/>
    </source>
</evidence>
<dbReference type="InterPro" id="IPR032739">
    <property type="entry name" value="MRNIP"/>
</dbReference>
<keyword evidence="4" id="KW-1185">Reference proteome</keyword>
<dbReference type="PANTHER" id="PTHR15863:SF2">
    <property type="entry name" value="MRN COMPLEX-INTERACTING PROTEIN"/>
    <property type="match status" value="1"/>
</dbReference>
<gene>
    <name evidence="3" type="primary">8232919</name>
    <name evidence="2" type="ORF">Phum_PHUM504350</name>
</gene>
<dbReference type="RefSeq" id="XP_002430937.1">
    <property type="nucleotide sequence ID" value="XM_002430892.1"/>
</dbReference>
<dbReference type="GO" id="GO:0005634">
    <property type="term" value="C:nucleus"/>
    <property type="evidence" value="ECO:0007669"/>
    <property type="project" value="TreeGrafter"/>
</dbReference>
<dbReference type="STRING" id="121224.E0VXU3"/>
<dbReference type="Pfam" id="PF15749">
    <property type="entry name" value="MRNIP"/>
    <property type="match status" value="1"/>
</dbReference>
<dbReference type="CTD" id="8232919"/>
<protein>
    <recommendedName>
        <fullName evidence="1">MRN complex-interacting protein N-terminal domain-containing protein</fullName>
    </recommendedName>
</protein>
<feature type="domain" description="MRN complex-interacting protein N-terminal" evidence="1">
    <location>
        <begin position="7"/>
        <end position="103"/>
    </location>
</feature>
<dbReference type="GeneID" id="8232919"/>
<dbReference type="EMBL" id="DS235840">
    <property type="protein sequence ID" value="EEB18199.1"/>
    <property type="molecule type" value="Genomic_DNA"/>
</dbReference>
<dbReference type="GO" id="GO:0003682">
    <property type="term" value="F:chromatin binding"/>
    <property type="evidence" value="ECO:0007669"/>
    <property type="project" value="TreeGrafter"/>
</dbReference>
<name>E0VXU3_PEDHC</name>
<dbReference type="AlphaFoldDB" id="E0VXU3"/>
<reference evidence="2" key="1">
    <citation type="submission" date="2007-04" db="EMBL/GenBank/DDBJ databases">
        <title>Annotation of Pediculus humanus corporis strain USDA.</title>
        <authorList>
            <person name="Kirkness E."/>
            <person name="Hannick L."/>
            <person name="Hass B."/>
            <person name="Bruggner R."/>
            <person name="Lawson D."/>
            <person name="Bidwell S."/>
            <person name="Joardar V."/>
            <person name="Caler E."/>
            <person name="Walenz B."/>
            <person name="Inman J."/>
            <person name="Schobel S."/>
            <person name="Galinsky K."/>
            <person name="Amedeo P."/>
            <person name="Strausberg R."/>
        </authorList>
    </citation>
    <scope>NUCLEOTIDE SEQUENCE</scope>
    <source>
        <strain evidence="2">USDA</strain>
    </source>
</reference>
<dbReference type="GO" id="GO:0007095">
    <property type="term" value="P:mitotic G2 DNA damage checkpoint signaling"/>
    <property type="evidence" value="ECO:0007669"/>
    <property type="project" value="TreeGrafter"/>
</dbReference>
<dbReference type="Proteomes" id="UP000009046">
    <property type="component" value="Unassembled WGS sequence"/>
</dbReference>
<dbReference type="KEGG" id="phu:Phum_PHUM504350"/>
<evidence type="ECO:0000313" key="2">
    <source>
        <dbReference type="EMBL" id="EEB18199.1"/>
    </source>
</evidence>
<reference evidence="3" key="3">
    <citation type="submission" date="2020-05" db="UniProtKB">
        <authorList>
            <consortium name="EnsemblMetazoa"/>
        </authorList>
    </citation>
    <scope>IDENTIFICATION</scope>
    <source>
        <strain evidence="3">USDA</strain>
    </source>
</reference>